<dbReference type="AlphaFoldDB" id="A0A7H4PAA0"/>
<comment type="caution">
    <text evidence="1">The sequence shown here is derived from an EMBL/GenBank/DDBJ whole genome shotgun (WGS) entry which is preliminary data.</text>
</comment>
<evidence type="ECO:0000313" key="1">
    <source>
        <dbReference type="EMBL" id="STW09365.1"/>
    </source>
</evidence>
<organism evidence="1 2">
    <name type="scientific">Klebsiella grimontii</name>
    <dbReference type="NCBI Taxonomy" id="2058152"/>
    <lineage>
        <taxon>Bacteria</taxon>
        <taxon>Pseudomonadati</taxon>
        <taxon>Pseudomonadota</taxon>
        <taxon>Gammaproteobacteria</taxon>
        <taxon>Enterobacterales</taxon>
        <taxon>Enterobacteriaceae</taxon>
        <taxon>Klebsiella/Raoultella group</taxon>
        <taxon>Klebsiella</taxon>
    </lineage>
</organism>
<reference evidence="1 2" key="1">
    <citation type="submission" date="2018-06" db="EMBL/GenBank/DDBJ databases">
        <authorList>
            <consortium name="Pathogen Informatics"/>
            <person name="Doyle S."/>
        </authorList>
    </citation>
    <scope>NUCLEOTIDE SEQUENCE [LARGE SCALE GENOMIC DNA]</scope>
    <source>
        <strain evidence="1 2">NCTC9149</strain>
    </source>
</reference>
<evidence type="ECO:0000313" key="2">
    <source>
        <dbReference type="Proteomes" id="UP000254571"/>
    </source>
</evidence>
<dbReference type="Proteomes" id="UP000254571">
    <property type="component" value="Unassembled WGS sequence"/>
</dbReference>
<proteinExistence type="predicted"/>
<name>A0A7H4PAA0_9ENTR</name>
<accession>A0A7H4PAA0</accession>
<protein>
    <submittedName>
        <fullName evidence="1">Uncharacterized protein</fullName>
    </submittedName>
</protein>
<dbReference type="EMBL" id="UGMX01000002">
    <property type="protein sequence ID" value="STW09365.1"/>
    <property type="molecule type" value="Genomic_DNA"/>
</dbReference>
<sequence>MVVQIEQVDLAAGVVTDFGDGLFCIGEEFIFAVEDGDRFDAVQRGLNAEGGCRPPAPSTVIFLPMMSMLLL</sequence>
<gene>
    <name evidence="1" type="ORF">NCTC9149_05851</name>
</gene>